<gene>
    <name evidence="4" type="ORF">ISS99_04660</name>
</gene>
<dbReference type="InterPro" id="IPR029062">
    <property type="entry name" value="Class_I_gatase-like"/>
</dbReference>
<evidence type="ECO:0000256" key="2">
    <source>
        <dbReference type="ARBA" id="ARBA00023163"/>
    </source>
</evidence>
<dbReference type="Pfam" id="PF12833">
    <property type="entry name" value="HTH_18"/>
    <property type="match status" value="1"/>
</dbReference>
<dbReference type="RefSeq" id="WP_204630421.1">
    <property type="nucleotide sequence ID" value="NZ_BSOC01000006.1"/>
</dbReference>
<dbReference type="PANTHER" id="PTHR43130:SF3">
    <property type="entry name" value="HTH-TYPE TRANSCRIPTIONAL REGULATOR RV1931C"/>
    <property type="match status" value="1"/>
</dbReference>
<protein>
    <submittedName>
        <fullName evidence="4">DJ-1/PfpI family protein</fullName>
    </submittedName>
</protein>
<proteinExistence type="predicted"/>
<sequence>MPATKIVAFVLFDDALALNIAGPAEVFGSANRLSGESTPLYELVYLSTAGGLVRTSSGVSIHTQPIASVCAHELDTVIVVGGVTVTEAMRDQMLIGWIARTAAVVRRTCSVCTGAFLLAAAHLLDGRRAVTHWSAVDDLLVQFPDVDVQLDPIYVNDGNIWTSAGISAGIDLALTLVEGDRDRRLSLAVARDLVVFLHRPGGQAQFSRALMAQADADKRSTKSQFERLHGWIVDHLDEDLSVERLAARVKMTPRTFARKFVDWHGRTPAKLIEDLRLETACRHLEENQVSIKQVAWLCGFGDEERMRRVFMRRLRVPPLGYREQFAVAAPAA</sequence>
<dbReference type="Gene3D" id="3.40.50.880">
    <property type="match status" value="1"/>
</dbReference>
<evidence type="ECO:0000259" key="3">
    <source>
        <dbReference type="PROSITE" id="PS01124"/>
    </source>
</evidence>
<accession>A0ABS2KCB4</accession>
<name>A0ABS2KCB4_9GAMM</name>
<dbReference type="Gene3D" id="1.10.10.60">
    <property type="entry name" value="Homeodomain-like"/>
    <property type="match status" value="1"/>
</dbReference>
<dbReference type="InterPro" id="IPR002818">
    <property type="entry name" value="DJ-1/PfpI"/>
</dbReference>
<dbReference type="CDD" id="cd03137">
    <property type="entry name" value="GATase1_AraC_1"/>
    <property type="match status" value="1"/>
</dbReference>
<evidence type="ECO:0000256" key="1">
    <source>
        <dbReference type="ARBA" id="ARBA00023015"/>
    </source>
</evidence>
<keyword evidence="1" id="KW-0805">Transcription regulation</keyword>
<dbReference type="InterPro" id="IPR009057">
    <property type="entry name" value="Homeodomain-like_sf"/>
</dbReference>
<keyword evidence="5" id="KW-1185">Reference proteome</keyword>
<feature type="domain" description="HTH araC/xylS-type" evidence="3">
    <location>
        <begin position="226"/>
        <end position="324"/>
    </location>
</feature>
<evidence type="ECO:0000313" key="4">
    <source>
        <dbReference type="EMBL" id="MBM7128807.1"/>
    </source>
</evidence>
<dbReference type="SUPFAM" id="SSF52317">
    <property type="entry name" value="Class I glutamine amidotransferase-like"/>
    <property type="match status" value="1"/>
</dbReference>
<dbReference type="PANTHER" id="PTHR43130">
    <property type="entry name" value="ARAC-FAMILY TRANSCRIPTIONAL REGULATOR"/>
    <property type="match status" value="1"/>
</dbReference>
<dbReference type="SMART" id="SM00342">
    <property type="entry name" value="HTH_ARAC"/>
    <property type="match status" value="1"/>
</dbReference>
<reference evidence="4" key="1">
    <citation type="submission" date="2020-10" db="EMBL/GenBank/DDBJ databases">
        <title>Phylogeny of dyella-like bacteria.</title>
        <authorList>
            <person name="Fu J."/>
        </authorList>
    </citation>
    <scope>NUCLEOTIDE SEQUENCE</scope>
    <source>
        <strain evidence="4">DHON07</strain>
    </source>
</reference>
<comment type="caution">
    <text evidence="4">The sequence shown here is derived from an EMBL/GenBank/DDBJ whole genome shotgun (WGS) entry which is preliminary data.</text>
</comment>
<dbReference type="InterPro" id="IPR052158">
    <property type="entry name" value="INH-QAR"/>
</dbReference>
<dbReference type="Proteomes" id="UP001430193">
    <property type="component" value="Unassembled WGS sequence"/>
</dbReference>
<keyword evidence="2" id="KW-0804">Transcription</keyword>
<dbReference type="InterPro" id="IPR018060">
    <property type="entry name" value="HTH_AraC"/>
</dbReference>
<evidence type="ECO:0000313" key="5">
    <source>
        <dbReference type="Proteomes" id="UP001430193"/>
    </source>
</evidence>
<dbReference type="PROSITE" id="PS01124">
    <property type="entry name" value="HTH_ARAC_FAMILY_2"/>
    <property type="match status" value="1"/>
</dbReference>
<dbReference type="SUPFAM" id="SSF46689">
    <property type="entry name" value="Homeodomain-like"/>
    <property type="match status" value="2"/>
</dbReference>
<dbReference type="Pfam" id="PF01965">
    <property type="entry name" value="DJ-1_PfpI"/>
    <property type="match status" value="1"/>
</dbReference>
<dbReference type="EMBL" id="JADIKF010000035">
    <property type="protein sequence ID" value="MBM7128807.1"/>
    <property type="molecule type" value="Genomic_DNA"/>
</dbReference>
<organism evidence="4 5">
    <name type="scientific">Dyella mobilis</name>
    <dbReference type="NCBI Taxonomy" id="1849582"/>
    <lineage>
        <taxon>Bacteria</taxon>
        <taxon>Pseudomonadati</taxon>
        <taxon>Pseudomonadota</taxon>
        <taxon>Gammaproteobacteria</taxon>
        <taxon>Lysobacterales</taxon>
        <taxon>Rhodanobacteraceae</taxon>
        <taxon>Dyella</taxon>
    </lineage>
</organism>